<sequence>MRSKRYHFNDDDDAKNATVKLASILFDQYSLHGTRDDLSANDIMTIIAACLQHSAELTASRRTFNDPLLAEAIRVLVPVIHDSPARPLIDFLTLLSQKKEALPNTSELNVYSPLSQLSSSILSTLSITTIITPTSNNHMKDITLALKAMARLDWYSTRCITSMIDALMTTRLTSSSMEYVGDLGVKRLASTPEEEALQSLSAADWIKAFQVHLAPAIEGPPHIKRELVHDADIKKFIEDNASFS</sequence>
<accession>A0A7J6L4K1</accession>
<dbReference type="Proteomes" id="UP000572268">
    <property type="component" value="Unassembled WGS sequence"/>
</dbReference>
<evidence type="ECO:0000313" key="1">
    <source>
        <dbReference type="EMBL" id="KAF4653981.1"/>
    </source>
</evidence>
<dbReference type="AlphaFoldDB" id="A0A7J6L4K1"/>
<dbReference type="EMBL" id="JABANN010000759">
    <property type="protein sequence ID" value="KAF4653981.1"/>
    <property type="molecule type" value="Genomic_DNA"/>
</dbReference>
<gene>
    <name evidence="1" type="ORF">FOL46_008917</name>
</gene>
<reference evidence="1 2" key="1">
    <citation type="submission" date="2020-04" db="EMBL/GenBank/DDBJ databases">
        <title>Perkinsus olseni comparative genomics.</title>
        <authorList>
            <person name="Bogema D.R."/>
        </authorList>
    </citation>
    <scope>NUCLEOTIDE SEQUENCE [LARGE SCALE GENOMIC DNA]</scope>
    <source>
        <strain evidence="1">ATCC PRA-31</strain>
    </source>
</reference>
<evidence type="ECO:0000313" key="2">
    <source>
        <dbReference type="Proteomes" id="UP000572268"/>
    </source>
</evidence>
<comment type="caution">
    <text evidence="1">The sequence shown here is derived from an EMBL/GenBank/DDBJ whole genome shotgun (WGS) entry which is preliminary data.</text>
</comment>
<protein>
    <submittedName>
        <fullName evidence="1">Uncharacterized protein</fullName>
    </submittedName>
</protein>
<proteinExistence type="predicted"/>
<organism evidence="1 2">
    <name type="scientific">Perkinsus olseni</name>
    <name type="common">Perkinsus atlanticus</name>
    <dbReference type="NCBI Taxonomy" id="32597"/>
    <lineage>
        <taxon>Eukaryota</taxon>
        <taxon>Sar</taxon>
        <taxon>Alveolata</taxon>
        <taxon>Perkinsozoa</taxon>
        <taxon>Perkinsea</taxon>
        <taxon>Perkinsida</taxon>
        <taxon>Perkinsidae</taxon>
        <taxon>Perkinsus</taxon>
    </lineage>
</organism>
<feature type="non-terminal residue" evidence="1">
    <location>
        <position position="1"/>
    </location>
</feature>
<name>A0A7J6L4K1_PEROL</name>